<evidence type="ECO:0000313" key="1">
    <source>
        <dbReference type="EMBL" id="WZN66419.1"/>
    </source>
</evidence>
<dbReference type="Proteomes" id="UP001472866">
    <property type="component" value="Chromosome 15"/>
</dbReference>
<name>A0AAX4PJD2_9CHLO</name>
<sequence length="1094" mass="116730">MAAAATMRDRRVDLYVSLARGGCNTELALEAHGVASVAQLTPFLARDLQAEDNKLRSTALFMCATCRDELYREFDLKILTECCAEAIRGPNNEPGSRHASSTLAVRALAKTLSCAYHFPPEGEDEDGVEKYLRLIVGCAFEASRHEGNEAAAAMSVCALKGLESLARMVTEHPACRPGGGDAVGKVADKSGSSSPSHFFWNARRKRASFERDLRTVLAEGVTGARGTDQFGDLLACLGEHARPAALSCARRCLEICPPADGLQAHLWADLVRSRALLRSPTLATRQEACLLALTVAGSGNGGMAKLAKPAISAAVGLLDESAGRVSGIACPDLIRSCLRSLRLLPPGETASAAKITAKVGNYLRRAKSRALAAGRPLSGEESDFVALWASETVLALYRELRREGDWPAGVTASAALGLAEDGGGGGAFDHIAFAMAAECVCSRLKEETLRAEVSDPVGMAYAQEPKHAPALAWLELAVKALGEFGSHKEGRVSVAEGGLALQPTRALAFAAYSDLLHASLCVSACLRGKGSPESFEKAQFLGQMLQVLVHDILDNFKAGTASQARQVVYLDALQSYARHCDVVAENRPLLSVGPVPSQGSQEEVMAVRQSQAEAAQMSFVGKAALVAREVLLARCIDADQGEWYDRQAPKLRDFYLGSIPKLCALAESYVSRCLTRMHEFARQPDRGALMFLPMLSVLQEFAQSDRTDAAAKAVLVPCVERILENINAGQGGPPLADESRIGAALEESPPTLLALPEGEGPDYGGLLASARLSCARALSLGASCPLPFDDTTALRTGAANEERLGRLEEVFPAKKILSSRGDLVQVTASCSTLHAGPPGHRGARLWVRFQVLSRANLSKVWITLGSTGACTLDRRAVAIISMSEGDERSFDILVDVTEVGRCALVPHLRLVGGGAEDRAGEGGIRFYSDSPPRGSAAMDSSAAASGGRTIEYTFSPLRLGVEHLLIAPPRRCLPAGNFVGEFLQLWSLFRHETRVELPEALSPDEVHRAAGVLHKRLRMACVTDPLEVRSKVNSGEATVEARFLAETFDRQAILCALCCDKSGESGRYSAMLRFRTADRSIALAPLAALVNDLT</sequence>
<reference evidence="1 2" key="1">
    <citation type="submission" date="2024-03" db="EMBL/GenBank/DDBJ databases">
        <title>Complete genome sequence of the green alga Chloropicon roscoffensis RCC1871.</title>
        <authorList>
            <person name="Lemieux C."/>
            <person name="Pombert J.-F."/>
            <person name="Otis C."/>
            <person name="Turmel M."/>
        </authorList>
    </citation>
    <scope>NUCLEOTIDE SEQUENCE [LARGE SCALE GENOMIC DNA]</scope>
    <source>
        <strain evidence="1 2">RCC1871</strain>
    </source>
</reference>
<dbReference type="AlphaFoldDB" id="A0AAX4PJD2"/>
<protein>
    <submittedName>
        <fullName evidence="1">Uncharacterized protein</fullName>
    </submittedName>
</protein>
<proteinExistence type="predicted"/>
<organism evidence="1 2">
    <name type="scientific">Chloropicon roscoffensis</name>
    <dbReference type="NCBI Taxonomy" id="1461544"/>
    <lineage>
        <taxon>Eukaryota</taxon>
        <taxon>Viridiplantae</taxon>
        <taxon>Chlorophyta</taxon>
        <taxon>Chloropicophyceae</taxon>
        <taxon>Chloropicales</taxon>
        <taxon>Chloropicaceae</taxon>
        <taxon>Chloropicon</taxon>
    </lineage>
</organism>
<evidence type="ECO:0000313" key="2">
    <source>
        <dbReference type="Proteomes" id="UP001472866"/>
    </source>
</evidence>
<keyword evidence="2" id="KW-1185">Reference proteome</keyword>
<dbReference type="EMBL" id="CP151515">
    <property type="protein sequence ID" value="WZN66419.1"/>
    <property type="molecule type" value="Genomic_DNA"/>
</dbReference>
<accession>A0AAX4PJD2</accession>
<gene>
    <name evidence="1" type="ORF">HKI87_15g79860</name>
</gene>